<dbReference type="InterPro" id="IPR036388">
    <property type="entry name" value="WH-like_DNA-bd_sf"/>
</dbReference>
<comment type="caution">
    <text evidence="7">The sequence shown here is derived from an EMBL/GenBank/DDBJ whole genome shotgun (WGS) entry which is preliminary data.</text>
</comment>
<dbReference type="PANTHER" id="PTHR30136:SF35">
    <property type="entry name" value="HTH-TYPE TRANSCRIPTIONAL REGULATOR RV1719"/>
    <property type="match status" value="1"/>
</dbReference>
<sequence>MNADGEQLGVKSTGTCFGLLERVRVRGGAGISELARDTGLSKSAVHKHVQTLSTLGFLVREGDRYHLSFRFLAFARQARDRLPFARVESTVRDLAETTDHTTDFLVRENDAVVCAVQTPAGTGAGPEHGEGSVVPAHATAGGKAVLAYLDEAERDALLERRGLPRYTEKTITDRARLEEELQSVRDRRVAFGREEFTPGVHAVASPVLGTDGRPVGSVSVVGDTRQMSGKRLEEDVVGLVTSAAKTIERAVRTA</sequence>
<evidence type="ECO:0000259" key="5">
    <source>
        <dbReference type="PROSITE" id="PS51077"/>
    </source>
</evidence>
<reference evidence="7 8" key="1">
    <citation type="journal article" date="2013" name="Genome Announc.">
        <title>Draft Genome Sequence of 'Candidatus Halobonum tyrrellensis' Strain G22, Isolated from the Hypersaline Waters of Lake Tyrrell, Australia.</title>
        <authorList>
            <person name="Ugalde J.A."/>
            <person name="Narasingarao P."/>
            <person name="Kuo S."/>
            <person name="Podell S."/>
            <person name="Allen E.E."/>
        </authorList>
    </citation>
    <scope>NUCLEOTIDE SEQUENCE [LARGE SCALE GENOMIC DNA]</scope>
    <source>
        <strain evidence="7 8">G22</strain>
    </source>
</reference>
<dbReference type="eggNOG" id="arCOG02798">
    <property type="taxonomic scope" value="Archaea"/>
</dbReference>
<dbReference type="SUPFAM" id="SSF55781">
    <property type="entry name" value="GAF domain-like"/>
    <property type="match status" value="1"/>
</dbReference>
<name>V4HGX4_9EURY</name>
<protein>
    <submittedName>
        <fullName evidence="7">Transcriptional regulator, IclR family protein</fullName>
    </submittedName>
</protein>
<feature type="domain" description="IclR-ED" evidence="6">
    <location>
        <begin position="70"/>
        <end position="253"/>
    </location>
</feature>
<evidence type="ECO:0000313" key="8">
    <source>
        <dbReference type="Proteomes" id="UP000017840"/>
    </source>
</evidence>
<dbReference type="PROSITE" id="PS51078">
    <property type="entry name" value="ICLR_ED"/>
    <property type="match status" value="1"/>
</dbReference>
<dbReference type="InterPro" id="IPR005471">
    <property type="entry name" value="Tscrpt_reg_IclR_N"/>
</dbReference>
<feature type="coiled-coil region" evidence="4">
    <location>
        <begin position="167"/>
        <end position="194"/>
    </location>
</feature>
<keyword evidence="4" id="KW-0175">Coiled coil</keyword>
<dbReference type="InterPro" id="IPR050707">
    <property type="entry name" value="HTH_MetabolicPath_Reg"/>
</dbReference>
<dbReference type="InterPro" id="IPR014757">
    <property type="entry name" value="Tscrpt_reg_IclR_C"/>
</dbReference>
<dbReference type="Pfam" id="PF01614">
    <property type="entry name" value="IclR_C"/>
    <property type="match status" value="1"/>
</dbReference>
<dbReference type="GO" id="GO:0003700">
    <property type="term" value="F:DNA-binding transcription factor activity"/>
    <property type="evidence" value="ECO:0007669"/>
    <property type="project" value="TreeGrafter"/>
</dbReference>
<evidence type="ECO:0000256" key="2">
    <source>
        <dbReference type="ARBA" id="ARBA00023125"/>
    </source>
</evidence>
<organism evidence="7 8">
    <name type="scientific">Candidatus Halobonum tyrrellensis G22</name>
    <dbReference type="NCBI Taxonomy" id="1324957"/>
    <lineage>
        <taxon>Archaea</taxon>
        <taxon>Methanobacteriati</taxon>
        <taxon>Methanobacteriota</taxon>
        <taxon>Stenosarchaea group</taxon>
        <taxon>Halobacteria</taxon>
        <taxon>Halobacteriales</taxon>
        <taxon>Haloferacaceae</taxon>
        <taxon>Candidatus Halobonum</taxon>
    </lineage>
</organism>
<dbReference type="InterPro" id="IPR011991">
    <property type="entry name" value="ArsR-like_HTH"/>
</dbReference>
<keyword evidence="1" id="KW-0805">Transcription regulation</keyword>
<dbReference type="CDD" id="cd00090">
    <property type="entry name" value="HTH_ARSR"/>
    <property type="match status" value="1"/>
</dbReference>
<keyword evidence="8" id="KW-1185">Reference proteome</keyword>
<evidence type="ECO:0000256" key="3">
    <source>
        <dbReference type="ARBA" id="ARBA00023163"/>
    </source>
</evidence>
<dbReference type="PATRIC" id="fig|1324957.4.peg.3298"/>
<dbReference type="InterPro" id="IPR036390">
    <property type="entry name" value="WH_DNA-bd_sf"/>
</dbReference>
<keyword evidence="2" id="KW-0238">DNA-binding</keyword>
<proteinExistence type="predicted"/>
<evidence type="ECO:0000313" key="7">
    <source>
        <dbReference type="EMBL" id="ESP87084.1"/>
    </source>
</evidence>
<dbReference type="InterPro" id="IPR029016">
    <property type="entry name" value="GAF-like_dom_sf"/>
</dbReference>
<dbReference type="Gene3D" id="3.30.450.40">
    <property type="match status" value="1"/>
</dbReference>
<dbReference type="PANTHER" id="PTHR30136">
    <property type="entry name" value="HELIX-TURN-HELIX TRANSCRIPTIONAL REGULATOR, ICLR FAMILY"/>
    <property type="match status" value="1"/>
</dbReference>
<evidence type="ECO:0000256" key="1">
    <source>
        <dbReference type="ARBA" id="ARBA00023015"/>
    </source>
</evidence>
<feature type="domain" description="HTH iclR-type" evidence="5">
    <location>
        <begin position="10"/>
        <end position="69"/>
    </location>
</feature>
<dbReference type="GO" id="GO:0003677">
    <property type="term" value="F:DNA binding"/>
    <property type="evidence" value="ECO:0007669"/>
    <property type="project" value="UniProtKB-KW"/>
</dbReference>
<dbReference type="GO" id="GO:0045892">
    <property type="term" value="P:negative regulation of DNA-templated transcription"/>
    <property type="evidence" value="ECO:0007669"/>
    <property type="project" value="TreeGrafter"/>
</dbReference>
<dbReference type="AlphaFoldDB" id="V4HGX4"/>
<dbReference type="Pfam" id="PF09339">
    <property type="entry name" value="HTH_IclR"/>
    <property type="match status" value="1"/>
</dbReference>
<dbReference type="Proteomes" id="UP000017840">
    <property type="component" value="Unassembled WGS sequence"/>
</dbReference>
<evidence type="ECO:0000259" key="6">
    <source>
        <dbReference type="PROSITE" id="PS51078"/>
    </source>
</evidence>
<gene>
    <name evidence="7" type="ORF">K933_16242</name>
</gene>
<dbReference type="SUPFAM" id="SSF46785">
    <property type="entry name" value="Winged helix' DNA-binding domain"/>
    <property type="match status" value="1"/>
</dbReference>
<dbReference type="RefSeq" id="WP_023395816.1">
    <property type="nucleotide sequence ID" value="NZ_ASGZ01000064.1"/>
</dbReference>
<evidence type="ECO:0000256" key="4">
    <source>
        <dbReference type="SAM" id="Coils"/>
    </source>
</evidence>
<dbReference type="OrthoDB" id="14763at2157"/>
<dbReference type="Gene3D" id="1.10.10.10">
    <property type="entry name" value="Winged helix-like DNA-binding domain superfamily/Winged helix DNA-binding domain"/>
    <property type="match status" value="1"/>
</dbReference>
<dbReference type="EMBL" id="ASGZ01000064">
    <property type="protein sequence ID" value="ESP87084.1"/>
    <property type="molecule type" value="Genomic_DNA"/>
</dbReference>
<dbReference type="PROSITE" id="PS51077">
    <property type="entry name" value="HTH_ICLR"/>
    <property type="match status" value="1"/>
</dbReference>
<keyword evidence="3" id="KW-0804">Transcription</keyword>
<dbReference type="SMART" id="SM00346">
    <property type="entry name" value="HTH_ICLR"/>
    <property type="match status" value="1"/>
</dbReference>
<accession>V4HGX4</accession>